<feature type="transmembrane region" description="Helical" evidence="2">
    <location>
        <begin position="21"/>
        <end position="44"/>
    </location>
</feature>
<dbReference type="OrthoDB" id="5211263at2759"/>
<feature type="region of interest" description="Disordered" evidence="1">
    <location>
        <begin position="198"/>
        <end position="234"/>
    </location>
</feature>
<sequence length="565" mass="61404">MRMVNSRDQAKFERAQWLFKVLIPCWMIQISLFIILVGTSSYLLSNAIKDNEEERGTAVAWECIIIAAAVVSMLCTAYEIFKMTAEALTPRDVMISSLVKLVGTILAIIMDSVMAGTTMWKWATGAQALHALLIVSILIQASYGAWKWRRLSQYDDYHHPANVKPFGFKSDLKNKSLHSRNLSDEDWDVELRAEWAPAGDATMENAADANSPAPVATSPEPTPAGTRERGSSFMKMGGRLDFSLNRDVNKVNEDGQNHSRTNSASALMNIDTSYEPQTQIPKTSNEPTQPAAAATTTTSPPAVSTRKRAPSYVSMTGTGLDRRVSYNHTRDTSFDEYVQQRRKASQGQHKSQGSNSSSASGSASSRTSLGPRGPVAPPSRSRSNTDLESAQLRLTHLKRQQDLKDDVDEALGAEFGWGVSSRTSSQDSMMAGGHPPAIAVAGGAVPNAKSVRTSLGRAPSDGSEVGVLGAVPERREDEFEVAGAEAGVGEAGRSLLSGQEGGDIEGYRDGEERAMYPAALRKSSDYGRPRGLSETIEFVVTPPPKTPTEERREMRMTWGAAYHRP</sequence>
<dbReference type="EMBL" id="CM003105">
    <property type="protein sequence ID" value="KUI72399.1"/>
    <property type="molecule type" value="Genomic_DNA"/>
</dbReference>
<feature type="compositionally biased region" description="Low complexity" evidence="1">
    <location>
        <begin position="287"/>
        <end position="302"/>
    </location>
</feature>
<feature type="region of interest" description="Disordered" evidence="1">
    <location>
        <begin position="540"/>
        <end position="565"/>
    </location>
</feature>
<name>A0A194W7E4_CYTMA</name>
<proteinExistence type="predicted"/>
<keyword evidence="4" id="KW-1185">Reference proteome</keyword>
<reference evidence="3" key="1">
    <citation type="submission" date="2014-12" db="EMBL/GenBank/DDBJ databases">
        <title>Genome Sequence of Valsa Canker Pathogens Uncovers a Specific Adaption of Colonization on Woody Bark.</title>
        <authorList>
            <person name="Yin Z."/>
            <person name="Liu H."/>
            <person name="Gao X."/>
            <person name="Li Z."/>
            <person name="Song N."/>
            <person name="Ke X."/>
            <person name="Dai Q."/>
            <person name="Wu Y."/>
            <person name="Sun Y."/>
            <person name="Xu J.-R."/>
            <person name="Kang Z.K."/>
            <person name="Wang L."/>
            <person name="Huang L."/>
        </authorList>
    </citation>
    <scope>NUCLEOTIDE SEQUENCE [LARGE SCALE GENOMIC DNA]</scope>
    <source>
        <strain evidence="3">03-8</strain>
    </source>
</reference>
<feature type="compositionally biased region" description="Basic and acidic residues" evidence="1">
    <location>
        <begin position="320"/>
        <end position="333"/>
    </location>
</feature>
<gene>
    <name evidence="3" type="ORF">VM1G_08005</name>
</gene>
<evidence type="ECO:0000313" key="4">
    <source>
        <dbReference type="Proteomes" id="UP000078559"/>
    </source>
</evidence>
<feature type="region of interest" description="Disordered" evidence="1">
    <location>
        <begin position="275"/>
        <end position="386"/>
    </location>
</feature>
<feature type="region of interest" description="Disordered" evidence="1">
    <location>
        <begin position="483"/>
        <end position="510"/>
    </location>
</feature>
<dbReference type="AlphaFoldDB" id="A0A194W7E4"/>
<protein>
    <submittedName>
        <fullName evidence="3">Uncharacterized protein</fullName>
    </submittedName>
</protein>
<keyword evidence="2" id="KW-1133">Transmembrane helix</keyword>
<feature type="compositionally biased region" description="Low complexity" evidence="1">
    <location>
        <begin position="345"/>
        <end position="365"/>
    </location>
</feature>
<organism evidence="3 4">
    <name type="scientific">Cytospora mali</name>
    <name type="common">Apple Valsa canker fungus</name>
    <name type="synonym">Valsa mali</name>
    <dbReference type="NCBI Taxonomy" id="578113"/>
    <lineage>
        <taxon>Eukaryota</taxon>
        <taxon>Fungi</taxon>
        <taxon>Dikarya</taxon>
        <taxon>Ascomycota</taxon>
        <taxon>Pezizomycotina</taxon>
        <taxon>Sordariomycetes</taxon>
        <taxon>Sordariomycetidae</taxon>
        <taxon>Diaporthales</taxon>
        <taxon>Cytosporaceae</taxon>
        <taxon>Cytospora</taxon>
    </lineage>
</organism>
<feature type="compositionally biased region" description="Polar residues" evidence="1">
    <location>
        <begin position="275"/>
        <end position="286"/>
    </location>
</feature>
<evidence type="ECO:0000313" key="3">
    <source>
        <dbReference type="EMBL" id="KUI72399.1"/>
    </source>
</evidence>
<evidence type="ECO:0000256" key="1">
    <source>
        <dbReference type="SAM" id="MobiDB-lite"/>
    </source>
</evidence>
<keyword evidence="2" id="KW-0472">Membrane</keyword>
<evidence type="ECO:0000256" key="2">
    <source>
        <dbReference type="SAM" id="Phobius"/>
    </source>
</evidence>
<accession>A0A194W7E4</accession>
<dbReference type="Proteomes" id="UP000078559">
    <property type="component" value="Chromosome 8"/>
</dbReference>
<feature type="transmembrane region" description="Helical" evidence="2">
    <location>
        <begin position="93"/>
        <end position="115"/>
    </location>
</feature>
<feature type="transmembrane region" description="Helical" evidence="2">
    <location>
        <begin position="59"/>
        <end position="81"/>
    </location>
</feature>
<feature type="compositionally biased region" description="Low complexity" evidence="1">
    <location>
        <begin position="483"/>
        <end position="492"/>
    </location>
</feature>
<keyword evidence="2" id="KW-0812">Transmembrane</keyword>